<comment type="subcellular location">
    <subcellularLocation>
        <location evidence="1">Bacterial flagellum basal body</location>
    </subcellularLocation>
    <subcellularLocation>
        <location evidence="2">Cell inner membrane</location>
        <topology evidence="2">Peripheral membrane protein</topology>
    </subcellularLocation>
</comment>
<dbReference type="SUPFAM" id="SSF103039">
    <property type="entry name" value="CheC-like"/>
    <property type="match status" value="1"/>
</dbReference>
<protein>
    <recommendedName>
        <fullName evidence="4">Flagellar motor switch protein FliM</fullName>
    </recommendedName>
</protein>
<evidence type="ECO:0000256" key="8">
    <source>
        <dbReference type="ARBA" id="ARBA00022779"/>
    </source>
</evidence>
<dbReference type="Pfam" id="PF02154">
    <property type="entry name" value="FliM"/>
    <property type="match status" value="1"/>
</dbReference>
<dbReference type="InterPro" id="IPR036429">
    <property type="entry name" value="SpoA-like_sf"/>
</dbReference>
<evidence type="ECO:0000256" key="6">
    <source>
        <dbReference type="ARBA" id="ARBA00022500"/>
    </source>
</evidence>
<organism evidence="13 14">
    <name type="scientific">Litorisediminicola beolgyonensis</name>
    <dbReference type="NCBI Taxonomy" id="1173614"/>
    <lineage>
        <taxon>Bacteria</taxon>
        <taxon>Pseudomonadati</taxon>
        <taxon>Pseudomonadota</taxon>
        <taxon>Alphaproteobacteria</taxon>
        <taxon>Rhodobacterales</taxon>
        <taxon>Paracoccaceae</taxon>
        <taxon>Litorisediminicola</taxon>
    </lineage>
</organism>
<dbReference type="InterPro" id="IPR001689">
    <property type="entry name" value="Flag_FliM"/>
</dbReference>
<evidence type="ECO:0000313" key="14">
    <source>
        <dbReference type="Proteomes" id="UP001597135"/>
    </source>
</evidence>
<keyword evidence="13" id="KW-0966">Cell projection</keyword>
<evidence type="ECO:0000256" key="10">
    <source>
        <dbReference type="ARBA" id="ARBA00023143"/>
    </source>
</evidence>
<dbReference type="EMBL" id="JBHTMU010000008">
    <property type="protein sequence ID" value="MFD1342017.1"/>
    <property type="molecule type" value="Genomic_DNA"/>
</dbReference>
<evidence type="ECO:0000256" key="2">
    <source>
        <dbReference type="ARBA" id="ARBA00004417"/>
    </source>
</evidence>
<keyword evidence="7" id="KW-0997">Cell inner membrane</keyword>
<dbReference type="Proteomes" id="UP001597135">
    <property type="component" value="Unassembled WGS sequence"/>
</dbReference>
<comment type="caution">
    <text evidence="13">The sequence shown here is derived from an EMBL/GenBank/DDBJ whole genome shotgun (WGS) entry which is preliminary data.</text>
</comment>
<keyword evidence="8" id="KW-0283">Flagellar rotation</keyword>
<dbReference type="PANTHER" id="PTHR30034:SF3">
    <property type="entry name" value="FLAGELLAR MOTOR SWITCH PROTEIN FLIM"/>
    <property type="match status" value="1"/>
</dbReference>
<keyword evidence="6" id="KW-0145">Chemotaxis</keyword>
<evidence type="ECO:0000256" key="1">
    <source>
        <dbReference type="ARBA" id="ARBA00004117"/>
    </source>
</evidence>
<evidence type="ECO:0000313" key="13">
    <source>
        <dbReference type="EMBL" id="MFD1342017.1"/>
    </source>
</evidence>
<keyword evidence="5" id="KW-1003">Cell membrane</keyword>
<dbReference type="Gene3D" id="2.30.330.10">
    <property type="entry name" value="SpoA-like"/>
    <property type="match status" value="1"/>
</dbReference>
<gene>
    <name evidence="13" type="ORF">ACFQ4E_06275</name>
</gene>
<dbReference type="CDD" id="cd17908">
    <property type="entry name" value="FliM"/>
    <property type="match status" value="1"/>
</dbReference>
<dbReference type="PRINTS" id="PR00955">
    <property type="entry name" value="FLGMOTORFLIM"/>
</dbReference>
<accession>A0ABW3ZGZ2</accession>
<evidence type="ECO:0000256" key="9">
    <source>
        <dbReference type="ARBA" id="ARBA00023136"/>
    </source>
</evidence>
<evidence type="ECO:0000256" key="7">
    <source>
        <dbReference type="ARBA" id="ARBA00022519"/>
    </source>
</evidence>
<feature type="domain" description="Flagellar motor switch protein FliN-like C-terminal" evidence="12">
    <location>
        <begin position="231"/>
        <end position="302"/>
    </location>
</feature>
<dbReference type="Pfam" id="PF01052">
    <property type="entry name" value="FliMN_C"/>
    <property type="match status" value="1"/>
</dbReference>
<evidence type="ECO:0000256" key="11">
    <source>
        <dbReference type="ARBA" id="ARBA00025044"/>
    </source>
</evidence>
<dbReference type="PANTHER" id="PTHR30034">
    <property type="entry name" value="FLAGELLAR MOTOR SWITCH PROTEIN FLIM"/>
    <property type="match status" value="1"/>
</dbReference>
<comment type="function">
    <text evidence="11">FliM is one of three proteins (FliG, FliN, FliM) that forms the rotor-mounted switch complex (C ring), located at the base of the basal body. This complex interacts with the CheY and CheZ chemotaxis proteins, in addition to contacting components of the motor that determine the direction of flagellar rotation.</text>
</comment>
<keyword evidence="14" id="KW-1185">Reference proteome</keyword>
<name>A0ABW3ZGZ2_9RHOB</name>
<keyword evidence="10" id="KW-0975">Bacterial flagellum</keyword>
<dbReference type="InterPro" id="IPR028976">
    <property type="entry name" value="CheC-like_sf"/>
</dbReference>
<keyword evidence="13" id="KW-0282">Flagellum</keyword>
<keyword evidence="9" id="KW-0472">Membrane</keyword>
<comment type="similarity">
    <text evidence="3">Belongs to the FliM family.</text>
</comment>
<dbReference type="Gene3D" id="3.40.1550.10">
    <property type="entry name" value="CheC-like"/>
    <property type="match status" value="1"/>
</dbReference>
<proteinExistence type="inferred from homology"/>
<reference evidence="14" key="1">
    <citation type="journal article" date="2019" name="Int. J. Syst. Evol. Microbiol.">
        <title>The Global Catalogue of Microorganisms (GCM) 10K type strain sequencing project: providing services to taxonomists for standard genome sequencing and annotation.</title>
        <authorList>
            <consortium name="The Broad Institute Genomics Platform"/>
            <consortium name="The Broad Institute Genome Sequencing Center for Infectious Disease"/>
            <person name="Wu L."/>
            <person name="Ma J."/>
        </authorList>
    </citation>
    <scope>NUCLEOTIDE SEQUENCE [LARGE SCALE GENOMIC DNA]</scope>
    <source>
        <strain evidence="14">CCUG 62953</strain>
    </source>
</reference>
<sequence length="310" mass="33693">MSETAIQTEPQGLSLEEEIIRVTAQNVERLPMLETIFERHAQGLAGALKGFTGVPVEAEFTRVDYLLCGDALDGVDPHWLTVVCEADPWGGIFALAIDPKLLFSMLEILLGGRTAKPTEWSPRSFTSIEKNLAKQVSQLVLDELRAAFAPVDEVRFRVSHFESSPQSTLLAPPKSPTSRVSFEIGLEGRGGGIVFVLPHVTVESVRGKLSELFMGEQIGGDNSWEVGMQSALKDTPVTLTAILQQLRVPLSEALDWKVGQVLDLGLDADAEVSMATSGRTLLRGAIGRRRSGAAAVRVTEILFDKERGTE</sequence>
<dbReference type="RefSeq" id="WP_386802083.1">
    <property type="nucleotide sequence ID" value="NZ_JBHTMU010000008.1"/>
</dbReference>
<evidence type="ECO:0000256" key="5">
    <source>
        <dbReference type="ARBA" id="ARBA00022475"/>
    </source>
</evidence>
<evidence type="ECO:0000256" key="3">
    <source>
        <dbReference type="ARBA" id="ARBA00011049"/>
    </source>
</evidence>
<evidence type="ECO:0000256" key="4">
    <source>
        <dbReference type="ARBA" id="ARBA00021898"/>
    </source>
</evidence>
<keyword evidence="13" id="KW-0969">Cilium</keyword>
<dbReference type="InterPro" id="IPR001543">
    <property type="entry name" value="FliN-like_C"/>
</dbReference>
<dbReference type="SUPFAM" id="SSF101801">
    <property type="entry name" value="Surface presentation of antigens (SPOA)"/>
    <property type="match status" value="1"/>
</dbReference>
<evidence type="ECO:0000259" key="12">
    <source>
        <dbReference type="Pfam" id="PF01052"/>
    </source>
</evidence>